<evidence type="ECO:0000313" key="4">
    <source>
        <dbReference type="Proteomes" id="UP000011668"/>
    </source>
</evidence>
<feature type="compositionally biased region" description="Polar residues" evidence="1">
    <location>
        <begin position="111"/>
        <end position="120"/>
    </location>
</feature>
<evidence type="ECO:0000313" key="3">
    <source>
        <dbReference type="EMBL" id="ELU41781.1"/>
    </source>
</evidence>
<keyword evidence="4" id="KW-1185">Reference proteome</keyword>
<dbReference type="Proteomes" id="UP000011668">
    <property type="component" value="Unassembled WGS sequence"/>
</dbReference>
<dbReference type="EMBL" id="AFRT01000990">
    <property type="protein sequence ID" value="ELU41781.1"/>
    <property type="molecule type" value="Genomic_DNA"/>
</dbReference>
<dbReference type="OrthoDB" id="162969at2759"/>
<gene>
    <name evidence="3" type="ORF">AG1IA_04191</name>
</gene>
<dbReference type="AlphaFoldDB" id="L8WUJ8"/>
<protein>
    <submittedName>
        <fullName evidence="3">Uncharacterized protein</fullName>
    </submittedName>
</protein>
<organism evidence="3 4">
    <name type="scientific">Thanatephorus cucumeris (strain AG1-IA)</name>
    <name type="common">Rice sheath blight fungus</name>
    <name type="synonym">Rhizoctonia solani</name>
    <dbReference type="NCBI Taxonomy" id="983506"/>
    <lineage>
        <taxon>Eukaryota</taxon>
        <taxon>Fungi</taxon>
        <taxon>Dikarya</taxon>
        <taxon>Basidiomycota</taxon>
        <taxon>Agaricomycotina</taxon>
        <taxon>Agaricomycetes</taxon>
        <taxon>Cantharellales</taxon>
        <taxon>Ceratobasidiaceae</taxon>
        <taxon>Rhizoctonia</taxon>
        <taxon>Rhizoctonia solani AG-1</taxon>
    </lineage>
</organism>
<name>L8WUJ8_THACA</name>
<evidence type="ECO:0000256" key="2">
    <source>
        <dbReference type="SAM" id="SignalP"/>
    </source>
</evidence>
<feature type="region of interest" description="Disordered" evidence="1">
    <location>
        <begin position="96"/>
        <end position="120"/>
    </location>
</feature>
<dbReference type="HOGENOM" id="CLU_2051239_0_0_1"/>
<proteinExistence type="predicted"/>
<sequence length="120" mass="13826">MQACILPLQTQFGLFTIALLDLLSSRQPVLAGTTCPSAREFIDVDQHIETGAPPSEEAIADEIRQSYEHILRARWLYAEWILPKRRLADLSEWRHHAQGRRRKSVSRGRKNLSQQNVHDI</sequence>
<comment type="caution">
    <text evidence="3">The sequence shown here is derived from an EMBL/GenBank/DDBJ whole genome shotgun (WGS) entry which is preliminary data.</text>
</comment>
<feature type="chain" id="PRO_5003997030" evidence="2">
    <location>
        <begin position="32"/>
        <end position="120"/>
    </location>
</feature>
<feature type="signal peptide" evidence="2">
    <location>
        <begin position="1"/>
        <end position="31"/>
    </location>
</feature>
<reference evidence="3 4" key="1">
    <citation type="journal article" date="2013" name="Nat. Commun.">
        <title>The evolution and pathogenic mechanisms of the rice sheath blight pathogen.</title>
        <authorList>
            <person name="Zheng A."/>
            <person name="Lin R."/>
            <person name="Xu L."/>
            <person name="Qin P."/>
            <person name="Tang C."/>
            <person name="Ai P."/>
            <person name="Zhang D."/>
            <person name="Liu Y."/>
            <person name="Sun Z."/>
            <person name="Feng H."/>
            <person name="Wang Y."/>
            <person name="Chen Y."/>
            <person name="Liang X."/>
            <person name="Fu R."/>
            <person name="Li Q."/>
            <person name="Zhang J."/>
            <person name="Yu X."/>
            <person name="Xie Z."/>
            <person name="Ding L."/>
            <person name="Guan P."/>
            <person name="Tang J."/>
            <person name="Liang Y."/>
            <person name="Wang S."/>
            <person name="Deng Q."/>
            <person name="Li S."/>
            <person name="Zhu J."/>
            <person name="Wang L."/>
            <person name="Liu H."/>
            <person name="Li P."/>
        </authorList>
    </citation>
    <scope>NUCLEOTIDE SEQUENCE [LARGE SCALE GENOMIC DNA]</scope>
    <source>
        <strain evidence="4">AG-1 IA</strain>
    </source>
</reference>
<accession>L8WUJ8</accession>
<evidence type="ECO:0000256" key="1">
    <source>
        <dbReference type="SAM" id="MobiDB-lite"/>
    </source>
</evidence>
<feature type="compositionally biased region" description="Basic residues" evidence="1">
    <location>
        <begin position="96"/>
        <end position="110"/>
    </location>
</feature>
<keyword evidence="2" id="KW-0732">Signal</keyword>